<dbReference type="InterPro" id="IPR007621">
    <property type="entry name" value="TPM_dom"/>
</dbReference>
<protein>
    <submittedName>
        <fullName evidence="2">TLP18.3, Psb32 and MOLO-1 founding protein of phosphatase</fullName>
    </submittedName>
</protein>
<evidence type="ECO:0000313" key="3">
    <source>
        <dbReference type="Proteomes" id="UP000199537"/>
    </source>
</evidence>
<dbReference type="STRING" id="1393122.SAMN05660895_1679"/>
<proteinExistence type="predicted"/>
<accession>A0A1I7NFG9</accession>
<evidence type="ECO:0000313" key="2">
    <source>
        <dbReference type="EMBL" id="SFV33399.1"/>
    </source>
</evidence>
<dbReference type="Pfam" id="PF04536">
    <property type="entry name" value="TPM_phosphatase"/>
    <property type="match status" value="1"/>
</dbReference>
<feature type="domain" description="TPM" evidence="1">
    <location>
        <begin position="8"/>
        <end position="124"/>
    </location>
</feature>
<dbReference type="EMBL" id="FPCJ01000001">
    <property type="protein sequence ID" value="SFV33399.1"/>
    <property type="molecule type" value="Genomic_DNA"/>
</dbReference>
<gene>
    <name evidence="2" type="ORF">SAMN05660895_1679</name>
</gene>
<dbReference type="Proteomes" id="UP000199537">
    <property type="component" value="Unassembled WGS sequence"/>
</dbReference>
<dbReference type="PANTHER" id="PTHR30373:SF8">
    <property type="entry name" value="BLL7265 PROTEIN"/>
    <property type="match status" value="1"/>
</dbReference>
<sequence>MPGLLKRDFFTRAQKQRLVEAIQQAEQGTTGEIRVYIEHRCPSPDPMQRARGIFEAHEMFRTAHRNAVLIYVATKDRKYALFGDEGIHQKVGDSFWQQAAEAMLQHFKQKDLVKGLEASIHWIGQALKQHFPSQGENPNELSDEILEGQ</sequence>
<dbReference type="Gene3D" id="3.10.310.50">
    <property type="match status" value="1"/>
</dbReference>
<dbReference type="RefSeq" id="WP_092459756.1">
    <property type="nucleotide sequence ID" value="NZ_FPCJ01000001.1"/>
</dbReference>
<dbReference type="AlphaFoldDB" id="A0A1I7NFG9"/>
<dbReference type="PANTHER" id="PTHR30373">
    <property type="entry name" value="UPF0603 PROTEIN YGCG"/>
    <property type="match status" value="1"/>
</dbReference>
<keyword evidence="3" id="KW-1185">Reference proteome</keyword>
<name>A0A1I7NFG9_9BACT</name>
<reference evidence="3" key="1">
    <citation type="submission" date="2016-10" db="EMBL/GenBank/DDBJ databases">
        <authorList>
            <person name="Varghese N."/>
            <person name="Submissions S."/>
        </authorList>
    </citation>
    <scope>NUCLEOTIDE SEQUENCE [LARGE SCALE GENOMIC DNA]</scope>
    <source>
        <strain evidence="3">DSM 14807</strain>
    </source>
</reference>
<evidence type="ECO:0000259" key="1">
    <source>
        <dbReference type="Pfam" id="PF04536"/>
    </source>
</evidence>
<dbReference type="OrthoDB" id="9786161at2"/>
<organism evidence="2 3">
    <name type="scientific">Thermoflavifilum thermophilum</name>
    <dbReference type="NCBI Taxonomy" id="1393122"/>
    <lineage>
        <taxon>Bacteria</taxon>
        <taxon>Pseudomonadati</taxon>
        <taxon>Bacteroidota</taxon>
        <taxon>Chitinophagia</taxon>
        <taxon>Chitinophagales</taxon>
        <taxon>Chitinophagaceae</taxon>
        <taxon>Thermoflavifilum</taxon>
    </lineage>
</organism>